<dbReference type="Pfam" id="PF06945">
    <property type="entry name" value="DUF1289"/>
    <property type="match status" value="1"/>
</dbReference>
<dbReference type="Proteomes" id="UP000502260">
    <property type="component" value="Chromosome"/>
</dbReference>
<dbReference type="RefSeq" id="WP_173065149.1">
    <property type="nucleotide sequence ID" value="NZ_AP022853.1"/>
</dbReference>
<sequence>MTLCNDTPSSPCIGYCSTSLGDIVCKGCGRTAEEIDQWLLLDEEQTRLIWDRVNGMDTIRNRR</sequence>
<reference evidence="2" key="1">
    <citation type="submission" date="2020-03" db="EMBL/GenBank/DDBJ databases">
        <title>Complete genome sequence of sulfur-oxidizing bacterium skT11.</title>
        <authorList>
            <person name="Kanda M."/>
            <person name="Kojima H."/>
            <person name="Fukui M."/>
        </authorList>
    </citation>
    <scope>NUCLEOTIDE SEQUENCE [LARGE SCALE GENOMIC DNA]</scope>
    <source>
        <strain evidence="2">skT11</strain>
    </source>
</reference>
<dbReference type="KEGG" id="slac:SKTS_23610"/>
<accession>A0A6F8VFD6</accession>
<dbReference type="InterPro" id="IPR010710">
    <property type="entry name" value="DUF1289"/>
</dbReference>
<proteinExistence type="predicted"/>
<dbReference type="AlphaFoldDB" id="A0A6F8VFD6"/>
<evidence type="ECO:0000313" key="1">
    <source>
        <dbReference type="EMBL" id="BCB27475.1"/>
    </source>
</evidence>
<evidence type="ECO:0008006" key="3">
    <source>
        <dbReference type="Google" id="ProtNLM"/>
    </source>
</evidence>
<dbReference type="EMBL" id="AP022853">
    <property type="protein sequence ID" value="BCB27475.1"/>
    <property type="molecule type" value="Genomic_DNA"/>
</dbReference>
<organism evidence="1 2">
    <name type="scientific">Sulfurimicrobium lacus</name>
    <dbReference type="NCBI Taxonomy" id="2715678"/>
    <lineage>
        <taxon>Bacteria</taxon>
        <taxon>Pseudomonadati</taxon>
        <taxon>Pseudomonadota</taxon>
        <taxon>Betaproteobacteria</taxon>
        <taxon>Nitrosomonadales</taxon>
        <taxon>Sulfuricellaceae</taxon>
        <taxon>Sulfurimicrobium</taxon>
    </lineage>
</organism>
<protein>
    <recommendedName>
        <fullName evidence="3">DUF1289 domain-containing protein</fullName>
    </recommendedName>
</protein>
<evidence type="ECO:0000313" key="2">
    <source>
        <dbReference type="Proteomes" id="UP000502260"/>
    </source>
</evidence>
<gene>
    <name evidence="1" type="ORF">SKTS_23610</name>
</gene>
<name>A0A6F8VFD6_9PROT</name>
<keyword evidence="2" id="KW-1185">Reference proteome</keyword>